<dbReference type="AlphaFoldDB" id="A0A1S1MYK9"/>
<dbReference type="EMBL" id="MKJU01000025">
    <property type="protein sequence ID" value="OHU91254.1"/>
    <property type="molecule type" value="Genomic_DNA"/>
</dbReference>
<reference evidence="1 2" key="1">
    <citation type="submission" date="2016-09" db="EMBL/GenBank/DDBJ databases">
        <title>Pseudoalteromonas amylolytica sp. nov., isolated from the surface seawater.</title>
        <authorList>
            <person name="Wu Y.-H."/>
            <person name="Cheng H."/>
            <person name="Jin X.-B."/>
            <person name="Wang C.-S."/>
            <person name="Xu X.-W."/>
        </authorList>
    </citation>
    <scope>NUCLEOTIDE SEQUENCE [LARGE SCALE GENOMIC DNA]</scope>
    <source>
        <strain evidence="1 2">JW1</strain>
    </source>
</reference>
<dbReference type="InterPro" id="IPR006521">
    <property type="entry name" value="Tail_protein_I"/>
</dbReference>
<dbReference type="RefSeq" id="WP_070985004.1">
    <property type="nucleotide sequence ID" value="NZ_MKJU01000025.1"/>
</dbReference>
<dbReference type="STRING" id="1859457.BET10_10515"/>
<dbReference type="OrthoDB" id="90759at2"/>
<proteinExistence type="predicted"/>
<dbReference type="Proteomes" id="UP000179786">
    <property type="component" value="Unassembled WGS sequence"/>
</dbReference>
<sequence>MSDTQRHDPLLPVNSSSFEHSLSAAGARVENVPVPLQHLWNPWQCPAHFLPWLADGLSVDAWDSAWPEHIQRQVIAQSVPNHRVKGTVGSLKHALLSLDADIELQEWWQTGGVPHTATILALAKNNLNVQGGSFITPKLQAQLWQAVSANKPARTQIDFQIGNIQQNQLYISCVGQTSQIHKSALQQCADGQFESCKISASTTTNHIQLSSQSLRQHVDDVFEPVSVSAQCVTNHLHIEHHTLRALCDTQLNAPDMRIASTSGCTTFQTLTMELT</sequence>
<evidence type="ECO:0000313" key="2">
    <source>
        <dbReference type="Proteomes" id="UP000179786"/>
    </source>
</evidence>
<protein>
    <submittedName>
        <fullName evidence="1">Phage tail protein I</fullName>
    </submittedName>
</protein>
<gene>
    <name evidence="1" type="ORF">BET10_10515</name>
</gene>
<keyword evidence="2" id="KW-1185">Reference proteome</keyword>
<dbReference type="Pfam" id="PF09684">
    <property type="entry name" value="Tail_P2_I"/>
    <property type="match status" value="1"/>
</dbReference>
<name>A0A1S1MYK9_9GAMM</name>
<accession>A0A1S1MYK9</accession>
<comment type="caution">
    <text evidence="1">The sequence shown here is derived from an EMBL/GenBank/DDBJ whole genome shotgun (WGS) entry which is preliminary data.</text>
</comment>
<dbReference type="NCBIfam" id="TIGR01634">
    <property type="entry name" value="tail_P2_I"/>
    <property type="match status" value="1"/>
</dbReference>
<evidence type="ECO:0000313" key="1">
    <source>
        <dbReference type="EMBL" id="OHU91254.1"/>
    </source>
</evidence>
<organism evidence="1 2">
    <name type="scientific">Pseudoalteromonas amylolytica</name>
    <dbReference type="NCBI Taxonomy" id="1859457"/>
    <lineage>
        <taxon>Bacteria</taxon>
        <taxon>Pseudomonadati</taxon>
        <taxon>Pseudomonadota</taxon>
        <taxon>Gammaproteobacteria</taxon>
        <taxon>Alteromonadales</taxon>
        <taxon>Pseudoalteromonadaceae</taxon>
        <taxon>Pseudoalteromonas</taxon>
    </lineage>
</organism>